<keyword evidence="6" id="KW-1185">Reference proteome</keyword>
<dbReference type="Pfam" id="PF17289">
    <property type="entry name" value="Terminase_6C"/>
    <property type="match status" value="1"/>
</dbReference>
<dbReference type="Gene3D" id="3.40.50.300">
    <property type="entry name" value="P-loop containing nucleotide triphosphate hydrolases"/>
    <property type="match status" value="1"/>
</dbReference>
<feature type="domain" description="Terminase large subunit gp17-like C-terminal" evidence="4">
    <location>
        <begin position="420"/>
        <end position="577"/>
    </location>
</feature>
<protein>
    <submittedName>
        <fullName evidence="5">Terminase ATPase subunit family protein</fullName>
    </submittedName>
</protein>
<dbReference type="Gene3D" id="3.30.420.240">
    <property type="match status" value="1"/>
</dbReference>
<sequence length="596" mass="67771">MNAPLPTAAIPAEIDPRRRARDLYWQGWRISRIAEHLAEKVATVHSWKRRDAWDTYEPIQRVESSLEARMIQLVNKSDKDGRDFKEIDLIGRQMERLARVRKYSNGGNEADLNPNVENRNEKTRAGTRKAPVKNAISDEQQDALVDAFMKSLFPYQESWYRAGLVQRVRNLLKSRQIGATWYFAREALIDAVKTGRNQIFLSASKAQAYVFRQYIKQFAADAADVELKGGDVIELANGASLYFLGTNSRTAQSYHGNVYMDEYFWIPKFQEFRKVASGMAMHKKWRLTYFSTPSAMSHEAYPFWTGDLFNKGRAAKDRIKVDVSASALRDGRLCEDFQWRQIVTVMDAIAGGCDLFDIEELRREYSPEEFLNLLMCQFIDDGESVFPLSTMQRCMVDSWTDWADFKPFAARPMGHREVWIGYDPSRSGDNAALVVVCPPAVPGGKFRILDRVTFAGMRYEEQAERIRKFTEIYNVGYIGIDRTGIGDLVYELVQNFYPGVVGFRYTPEVKTRLVLKAMDVVGKGRLEFDAGWTDMAAAFMAIKKTTTASGNAMTFEAGRSETTSHADLAWATMHALAREPLEGMSASNQSSMEIFG</sequence>
<reference evidence="5 6" key="1">
    <citation type="submission" date="2024-04" db="EMBL/GenBank/DDBJ databases">
        <title>Dissimilatory iodate-reducing microorganisms contribute to the enrichment of iodine in groundwater.</title>
        <authorList>
            <person name="Jiang Z."/>
        </authorList>
    </citation>
    <scope>NUCLEOTIDE SEQUENCE [LARGE SCALE GENOMIC DNA]</scope>
    <source>
        <strain evidence="5 6">NCP973</strain>
    </source>
</reference>
<feature type="domain" description="Terminase ATPase subunit N-terminal" evidence="3">
    <location>
        <begin position="15"/>
        <end position="72"/>
    </location>
</feature>
<evidence type="ECO:0000256" key="1">
    <source>
        <dbReference type="ARBA" id="ARBA00022612"/>
    </source>
</evidence>
<gene>
    <name evidence="5" type="ORF">AADV58_10130</name>
</gene>
<dbReference type="Pfam" id="PF06056">
    <property type="entry name" value="Terminase_5"/>
    <property type="match status" value="1"/>
</dbReference>
<evidence type="ECO:0000313" key="5">
    <source>
        <dbReference type="EMBL" id="WZJ20311.1"/>
    </source>
</evidence>
<evidence type="ECO:0000259" key="4">
    <source>
        <dbReference type="Pfam" id="PF17289"/>
    </source>
</evidence>
<dbReference type="Pfam" id="PF03237">
    <property type="entry name" value="Terminase_6N"/>
    <property type="match status" value="1"/>
</dbReference>
<proteinExistence type="predicted"/>
<dbReference type="InterPro" id="IPR010332">
    <property type="entry name" value="ATPase_terminase-su_N"/>
</dbReference>
<feature type="region of interest" description="Disordered" evidence="2">
    <location>
        <begin position="105"/>
        <end position="132"/>
    </location>
</feature>
<name>A0ABZ2XCP2_9RHOO</name>
<dbReference type="EMBL" id="CP151406">
    <property type="protein sequence ID" value="WZJ20311.1"/>
    <property type="molecule type" value="Genomic_DNA"/>
</dbReference>
<dbReference type="InterPro" id="IPR035421">
    <property type="entry name" value="Terminase_6C"/>
</dbReference>
<evidence type="ECO:0000256" key="2">
    <source>
        <dbReference type="SAM" id="MobiDB-lite"/>
    </source>
</evidence>
<evidence type="ECO:0000259" key="3">
    <source>
        <dbReference type="Pfam" id="PF06056"/>
    </source>
</evidence>
<organism evidence="5 6">
    <name type="scientific">Azonexus hydrophilus</name>
    <dbReference type="NCBI Taxonomy" id="418702"/>
    <lineage>
        <taxon>Bacteria</taxon>
        <taxon>Pseudomonadati</taxon>
        <taxon>Pseudomonadota</taxon>
        <taxon>Betaproteobacteria</taxon>
        <taxon>Rhodocyclales</taxon>
        <taxon>Azonexaceae</taxon>
        <taxon>Azonexus</taxon>
    </lineage>
</organism>
<keyword evidence="1" id="KW-1188">Viral release from host cell</keyword>
<dbReference type="Proteomes" id="UP001479520">
    <property type="component" value="Chromosome"/>
</dbReference>
<dbReference type="InterPro" id="IPR027417">
    <property type="entry name" value="P-loop_NTPase"/>
</dbReference>
<evidence type="ECO:0000313" key="6">
    <source>
        <dbReference type="Proteomes" id="UP001479520"/>
    </source>
</evidence>
<accession>A0ABZ2XCP2</accession>